<dbReference type="PANTHER" id="PTHR43628:SF1">
    <property type="entry name" value="CHITIN SYNTHASE REGULATORY FACTOR 2-RELATED"/>
    <property type="match status" value="1"/>
</dbReference>
<dbReference type="InterPro" id="IPR052945">
    <property type="entry name" value="Mitotic_Regulator"/>
</dbReference>
<dbReference type="AlphaFoldDB" id="K0T6U5"/>
<dbReference type="Pfam" id="PF08238">
    <property type="entry name" value="Sel1"/>
    <property type="match status" value="2"/>
</dbReference>
<protein>
    <submittedName>
        <fullName evidence="1">Uncharacterized protein</fullName>
    </submittedName>
</protein>
<dbReference type="SUPFAM" id="SSF81901">
    <property type="entry name" value="HCP-like"/>
    <property type="match status" value="1"/>
</dbReference>
<keyword evidence="2" id="KW-1185">Reference proteome</keyword>
<dbReference type="PANTHER" id="PTHR43628">
    <property type="entry name" value="ACTIVATOR OF C KINASE PROTEIN 1-RELATED"/>
    <property type="match status" value="1"/>
</dbReference>
<dbReference type="EMBL" id="AGNL01004536">
    <property type="protein sequence ID" value="EJK73390.1"/>
    <property type="molecule type" value="Genomic_DNA"/>
</dbReference>
<dbReference type="OrthoDB" id="2384430at2759"/>
<dbReference type="Proteomes" id="UP000266841">
    <property type="component" value="Unassembled WGS sequence"/>
</dbReference>
<comment type="caution">
    <text evidence="1">The sequence shown here is derived from an EMBL/GenBank/DDBJ whole genome shotgun (WGS) entry which is preliminary data.</text>
</comment>
<dbReference type="SMART" id="SM00671">
    <property type="entry name" value="SEL1"/>
    <property type="match status" value="2"/>
</dbReference>
<dbReference type="InterPro" id="IPR011990">
    <property type="entry name" value="TPR-like_helical_dom_sf"/>
</dbReference>
<organism evidence="1 2">
    <name type="scientific">Thalassiosira oceanica</name>
    <name type="common">Marine diatom</name>
    <dbReference type="NCBI Taxonomy" id="159749"/>
    <lineage>
        <taxon>Eukaryota</taxon>
        <taxon>Sar</taxon>
        <taxon>Stramenopiles</taxon>
        <taxon>Ochrophyta</taxon>
        <taxon>Bacillariophyta</taxon>
        <taxon>Coscinodiscophyceae</taxon>
        <taxon>Thalassiosirophycidae</taxon>
        <taxon>Thalassiosirales</taxon>
        <taxon>Thalassiosiraceae</taxon>
        <taxon>Thalassiosira</taxon>
    </lineage>
</organism>
<evidence type="ECO:0000313" key="1">
    <source>
        <dbReference type="EMBL" id="EJK73390.1"/>
    </source>
</evidence>
<gene>
    <name evidence="1" type="ORF">THAOC_04988</name>
</gene>
<sequence length="161" mass="17955">MKRICAGCYVAAKERGMFDCPFCRAAIPDNDADNLTMLRARVRKKDPMAINLLGEQYFYGGLGIQKDMRRAVEMYTEAAELGSVEALFSLRNANYHGNGVQQDKAKGIKFYKKAAMQGRAMTKMGDKDSLESIKEAFMVGGVATKEHYAEALKDTKPPLRK</sequence>
<proteinExistence type="predicted"/>
<name>K0T6U5_THAOC</name>
<reference evidence="1 2" key="1">
    <citation type="journal article" date="2012" name="Genome Biol.">
        <title>Genome and low-iron response of an oceanic diatom adapted to chronic iron limitation.</title>
        <authorList>
            <person name="Lommer M."/>
            <person name="Specht M."/>
            <person name="Roy A.S."/>
            <person name="Kraemer L."/>
            <person name="Andreson R."/>
            <person name="Gutowska M.A."/>
            <person name="Wolf J."/>
            <person name="Bergner S.V."/>
            <person name="Schilhabel M.B."/>
            <person name="Klostermeier U.C."/>
            <person name="Beiko R.G."/>
            <person name="Rosenstiel P."/>
            <person name="Hippler M."/>
            <person name="Laroche J."/>
        </authorList>
    </citation>
    <scope>NUCLEOTIDE SEQUENCE [LARGE SCALE GENOMIC DNA]</scope>
    <source>
        <strain evidence="1 2">CCMP1005</strain>
    </source>
</reference>
<dbReference type="InterPro" id="IPR006597">
    <property type="entry name" value="Sel1-like"/>
</dbReference>
<evidence type="ECO:0000313" key="2">
    <source>
        <dbReference type="Proteomes" id="UP000266841"/>
    </source>
</evidence>
<dbReference type="Gene3D" id="1.25.40.10">
    <property type="entry name" value="Tetratricopeptide repeat domain"/>
    <property type="match status" value="1"/>
</dbReference>
<accession>K0T6U5</accession>